<dbReference type="InterPro" id="IPR021133">
    <property type="entry name" value="HEAT_type_2"/>
</dbReference>
<accession>B9M9E7</accession>
<dbReference type="Pfam" id="PF13646">
    <property type="entry name" value="HEAT_2"/>
    <property type="match status" value="3"/>
</dbReference>
<dbReference type="InterPro" id="IPR004155">
    <property type="entry name" value="PBS_lyase_HEAT"/>
</dbReference>
<dbReference type="PANTHER" id="PTHR12697:SF5">
    <property type="entry name" value="DEOXYHYPUSINE HYDROXYLASE"/>
    <property type="match status" value="1"/>
</dbReference>
<dbReference type="STRING" id="316067.Geob_2165"/>
<sequence length="670" mass="72179">MDRLQILIEALCSADEEKRRLAVVGLRDYPLDQTLDSLFLALGDTSWRVRKEAVDIIVMAAEGESAGNLQEELVNMLRSQDNAGLRNSAVESLEKLGKKASKVLCLHIADEDHDVRKFIIDIMGNIGDPAFVPALINALDDPDANARAAAAENLGKIQDARALPELLEALAKSDVLLKYTILEAVGKIGQSVPVSAIAPLANDNLLKKAVYDCLGAIGDLDAIPLLVEGLKDRQKKAREAAATGLVALRKRLSSSSGAEIMDNKLEQLKGTSHVDDLIDSFNNAENSLKEAFAILLGVIGDARAAKPLLLGCNDDRLRRLCLQALRKIGNAAAASLLEVFPSAEDDQRCFIVYLCGELGCKESVSLLTEGMLDLNPQLRLASVKAAGKTGLTVFVNEVAHLLEDNEKEVRNGAIEALYRLAETDRFSVARIAGKLASSDLAEKRRNAAVLCTALADTERLSLLVKDEDATVRKAAVSSLASLKSVASAGHLVMALVDEDPDVRIAAAGALGDVGSEEVVGPLLLALQDDDPWVQCAVLKSLGNLKNEAALPAIVQLFERADGLVLITALDAVAKIGGEAARALVEKALDNSDEEVVKAAIDILTQENDAWVHTHRDKLLNHPHWDVRSTFIKAMVSRLGEKSFPYLRQALQTETDELVKGQIIELMDRVL</sequence>
<dbReference type="GO" id="GO:0016491">
    <property type="term" value="F:oxidoreductase activity"/>
    <property type="evidence" value="ECO:0007669"/>
    <property type="project" value="TreeGrafter"/>
</dbReference>
<dbReference type="Gene3D" id="1.25.10.10">
    <property type="entry name" value="Leucine-rich Repeat Variant"/>
    <property type="match status" value="6"/>
</dbReference>
<keyword evidence="3" id="KW-1185">Reference proteome</keyword>
<protein>
    <submittedName>
        <fullName evidence="2">HEAT-like repeat-containing protein</fullName>
    </submittedName>
</protein>
<dbReference type="SMART" id="SM00567">
    <property type="entry name" value="EZ_HEAT"/>
    <property type="match status" value="11"/>
</dbReference>
<organism evidence="2 3">
    <name type="scientific">Geotalea daltonii (strain DSM 22248 / JCM 15807 / FRC-32)</name>
    <name type="common">Geobacter daltonii</name>
    <dbReference type="NCBI Taxonomy" id="316067"/>
    <lineage>
        <taxon>Bacteria</taxon>
        <taxon>Pseudomonadati</taxon>
        <taxon>Thermodesulfobacteriota</taxon>
        <taxon>Desulfuromonadia</taxon>
        <taxon>Geobacterales</taxon>
        <taxon>Geobacteraceae</taxon>
        <taxon>Geotalea</taxon>
    </lineage>
</organism>
<dbReference type="SUPFAM" id="SSF48371">
    <property type="entry name" value="ARM repeat"/>
    <property type="match status" value="2"/>
</dbReference>
<dbReference type="eggNOG" id="COG1413">
    <property type="taxonomic scope" value="Bacteria"/>
</dbReference>
<evidence type="ECO:0000256" key="1">
    <source>
        <dbReference type="ARBA" id="ARBA00045876"/>
    </source>
</evidence>
<dbReference type="InterPro" id="IPR016024">
    <property type="entry name" value="ARM-type_fold"/>
</dbReference>
<dbReference type="PANTHER" id="PTHR12697">
    <property type="entry name" value="PBS LYASE HEAT-LIKE PROTEIN"/>
    <property type="match status" value="1"/>
</dbReference>
<gene>
    <name evidence="2" type="ordered locus">Geob_2165</name>
</gene>
<dbReference type="KEGG" id="geo:Geob_2165"/>
<name>B9M9E7_GEODF</name>
<dbReference type="RefSeq" id="WP_012647248.1">
    <property type="nucleotide sequence ID" value="NC_011979.1"/>
</dbReference>
<evidence type="ECO:0000313" key="2">
    <source>
        <dbReference type="EMBL" id="ACM20519.1"/>
    </source>
</evidence>
<reference evidence="2 3" key="1">
    <citation type="submission" date="2009-01" db="EMBL/GenBank/DDBJ databases">
        <title>Complete sequence of Geobacter sp. FRC-32.</title>
        <authorList>
            <consortium name="US DOE Joint Genome Institute"/>
            <person name="Lucas S."/>
            <person name="Copeland A."/>
            <person name="Lapidus A."/>
            <person name="Glavina del Rio T."/>
            <person name="Dalin E."/>
            <person name="Tice H."/>
            <person name="Bruce D."/>
            <person name="Goodwin L."/>
            <person name="Pitluck S."/>
            <person name="Saunders E."/>
            <person name="Brettin T."/>
            <person name="Detter J.C."/>
            <person name="Han C."/>
            <person name="Larimer F."/>
            <person name="Land M."/>
            <person name="Hauser L."/>
            <person name="Kyrpides N."/>
            <person name="Ovchinnikova G."/>
            <person name="Kostka J."/>
            <person name="Richardson P."/>
        </authorList>
    </citation>
    <scope>NUCLEOTIDE SEQUENCE [LARGE SCALE GENOMIC DNA]</scope>
    <source>
        <strain evidence="3">DSM 22248 / JCM 15807 / FRC-32</strain>
    </source>
</reference>
<evidence type="ECO:0000313" key="3">
    <source>
        <dbReference type="Proteomes" id="UP000007721"/>
    </source>
</evidence>
<dbReference type="AlphaFoldDB" id="B9M9E7"/>
<dbReference type="Proteomes" id="UP000007721">
    <property type="component" value="Chromosome"/>
</dbReference>
<dbReference type="PROSITE" id="PS50077">
    <property type="entry name" value="HEAT_REPEAT"/>
    <property type="match status" value="2"/>
</dbReference>
<dbReference type="HOGENOM" id="CLU_014447_0_0_7"/>
<comment type="function">
    <text evidence="1">Catalyzes the hydroxylation of the N(6)-(4-aminobutyl)-L-lysine intermediate produced by deoxyhypusine synthase/DHPS on a critical lysine of the eukaryotic translation initiation factor 5A/eIF-5A. This is the second step of the post-translational modification of that lysine into an unusual amino acid residue named hypusine. Hypusination is unique to mature eIF-5A factor and is essential for its function.</text>
</comment>
<dbReference type="InterPro" id="IPR011989">
    <property type="entry name" value="ARM-like"/>
</dbReference>
<proteinExistence type="predicted"/>
<dbReference type="EMBL" id="CP001390">
    <property type="protein sequence ID" value="ACM20519.1"/>
    <property type="molecule type" value="Genomic_DNA"/>
</dbReference>
<dbReference type="Pfam" id="PF03130">
    <property type="entry name" value="HEAT_PBS"/>
    <property type="match status" value="1"/>
</dbReference>